<comment type="function">
    <text evidence="10">Component of the small ribosomal subunit. The ribosome is a large ribonucleoprotein complex responsible for the synthesis of proteins in the cell. Part of the small subunit (SSU) processome, first precursor of the small eukaryotic ribosomal subunit. During the assembly of the SSU processome in the nucleolus, many ribosome biogenesis factors, an RNA chaperone and ribosomal proteins associate with the nascent pre-rRNA and work in concert to generate RNA folding, modifications, rearrangements and cleavage as well as targeted degradation of pre-ribosomal RNA by the RNA exosome.</text>
</comment>
<dbReference type="PROSITE" id="PS01358">
    <property type="entry name" value="ZF_RANBP2_1"/>
    <property type="match status" value="1"/>
</dbReference>
<dbReference type="EMBL" id="JBBCAQ010000010">
    <property type="protein sequence ID" value="KAK7601803.1"/>
    <property type="molecule type" value="Genomic_DNA"/>
</dbReference>
<gene>
    <name evidence="16" type="ORF">V9T40_009244</name>
</gene>
<keyword evidence="17" id="KW-1185">Reference proteome</keyword>
<dbReference type="NCBIfam" id="TIGR01018">
    <property type="entry name" value="uS4_arch"/>
    <property type="match status" value="1"/>
</dbReference>
<protein>
    <recommendedName>
        <fullName evidence="12">Nuclear protein localization protein 4 homolog</fullName>
    </recommendedName>
    <alternativeName>
        <fullName evidence="9">40S ribosomal protein S9</fullName>
    </alternativeName>
</protein>
<feature type="domain" description="MPN" evidence="15">
    <location>
        <begin position="365"/>
        <end position="502"/>
    </location>
</feature>
<sequence>MVNTRVPTVCSKTYVTPRRPYEKARLDQELKIIGEYGLRNKREVWRVKLVLAKIRKAARELLTLEEKDQKRLFEGNALLRRLVRIGVLDENRMKLDYVLGLKIEDFLERRLETQILRIQSQEGTKRLEVDPKDSTSTLYEKVFSDFSLSSYAFVLFKRKGHEDEITSSRSKSIESVGVKHGDLLYLEPLNGAVIFEKEDISFSDEPGPSYIKSVPSTSRASTSGSFSNGLVNSSSSMNIVFPNNQIVEDEVDQLLWKSDGKIKRQRDPKFCRHGTKGQCVNCSSLEPFDESYLTEQNIKHMSFHSYLRKLTAGVDGGKFVLLEDISCRIKPGCKDHPPWPKGICSKCQPSAITLNRQVYRHVDNVMFENSHLVENFLNYWRTTGHQRIGYLYGKYEVHADVPLGIRATVVAIYEPPQESTRDSIKLLPDEREATVEQIAQKLGLKRVGWIFTDLIADDIQKGTVKCVRGIESHFLSAQECIMAGHFQNLHPNSCRFAPGGSFGSKFVTVCVTGDAKNQVHMEGYSVSNQCMALVRDGCLLPTLDAAELGFIRESSDKQYVPDVFYKEKDKYGNEVSRLARPLPVEYLLVDVPTSTPLSPQFTFPVNFSATSFPIENRLIDGHVQDFTSLANYLMQFSSESFSEAVCDFHLLLYLATNSIVPMSEHMDPLLEAIKTQNTSAIMDWKKSEHWATLEQLILASYSSSSKRRLSNANSDTSMSTASTPGREAFDAFSSTSNGQQWTCPHCTFINSPALNVCDMCNLPR</sequence>
<dbReference type="PROSITE" id="PS50199">
    <property type="entry name" value="ZF_RANBP2_2"/>
    <property type="match status" value="1"/>
</dbReference>
<dbReference type="GO" id="GO:0008270">
    <property type="term" value="F:zinc ion binding"/>
    <property type="evidence" value="ECO:0007669"/>
    <property type="project" value="UniProtKB-KW"/>
</dbReference>
<dbReference type="SMART" id="SM01390">
    <property type="entry name" value="Ribosomal_S4"/>
    <property type="match status" value="1"/>
</dbReference>
<keyword evidence="3" id="KW-0479">Metal-binding</keyword>
<evidence type="ECO:0000256" key="9">
    <source>
        <dbReference type="ARBA" id="ARBA00035410"/>
    </source>
</evidence>
<dbReference type="Pfam" id="PF00163">
    <property type="entry name" value="Ribosomal_S4"/>
    <property type="match status" value="1"/>
</dbReference>
<dbReference type="InterPro" id="IPR007717">
    <property type="entry name" value="NPL4_C"/>
</dbReference>
<comment type="pathway">
    <text evidence="11">Protein degradation; proteasomal ubiquitin-dependent pathway.</text>
</comment>
<dbReference type="InterPro" id="IPR005710">
    <property type="entry name" value="Ribosomal_uS4_euk/arc"/>
</dbReference>
<dbReference type="Proteomes" id="UP001367676">
    <property type="component" value="Unassembled WGS sequence"/>
</dbReference>
<dbReference type="SUPFAM" id="SSF90209">
    <property type="entry name" value="Ran binding protein zinc finger-like"/>
    <property type="match status" value="1"/>
</dbReference>
<dbReference type="InterPro" id="IPR007716">
    <property type="entry name" value="NPL4_Zn-bd_put"/>
</dbReference>
<keyword evidence="5 13" id="KW-0863">Zinc-finger</keyword>
<evidence type="ECO:0000256" key="10">
    <source>
        <dbReference type="ARBA" id="ARBA00045441"/>
    </source>
</evidence>
<evidence type="ECO:0000256" key="8">
    <source>
        <dbReference type="ARBA" id="ARBA00022980"/>
    </source>
</evidence>
<evidence type="ECO:0000313" key="17">
    <source>
        <dbReference type="Proteomes" id="UP001367676"/>
    </source>
</evidence>
<dbReference type="GO" id="GO:0003735">
    <property type="term" value="F:structural constituent of ribosome"/>
    <property type="evidence" value="ECO:0007669"/>
    <property type="project" value="InterPro"/>
</dbReference>
<proteinExistence type="inferred from homology"/>
<dbReference type="GO" id="GO:0043130">
    <property type="term" value="F:ubiquitin binding"/>
    <property type="evidence" value="ECO:0007669"/>
    <property type="project" value="TreeGrafter"/>
</dbReference>
<dbReference type="SMART" id="SM00547">
    <property type="entry name" value="ZnF_RBZ"/>
    <property type="match status" value="1"/>
</dbReference>
<keyword evidence="4" id="KW-0699">rRNA-binding</keyword>
<evidence type="ECO:0000256" key="6">
    <source>
        <dbReference type="ARBA" id="ARBA00022833"/>
    </source>
</evidence>
<accession>A0AAN9Y6K5</accession>
<evidence type="ECO:0000256" key="5">
    <source>
        <dbReference type="ARBA" id="ARBA00022771"/>
    </source>
</evidence>
<dbReference type="InterPro" id="IPR036443">
    <property type="entry name" value="Znf_RanBP2_sf"/>
</dbReference>
<keyword evidence="6" id="KW-0862">Zinc</keyword>
<dbReference type="PROSITE" id="PS50249">
    <property type="entry name" value="MPN"/>
    <property type="match status" value="1"/>
</dbReference>
<dbReference type="Pfam" id="PF00641">
    <property type="entry name" value="Zn_ribbon_RanBP"/>
    <property type="match status" value="1"/>
</dbReference>
<evidence type="ECO:0000259" key="15">
    <source>
        <dbReference type="PROSITE" id="PS50249"/>
    </source>
</evidence>
<dbReference type="SUPFAM" id="SSF54236">
    <property type="entry name" value="Ubiquitin-like"/>
    <property type="match status" value="1"/>
</dbReference>
<evidence type="ECO:0000256" key="3">
    <source>
        <dbReference type="ARBA" id="ARBA00022723"/>
    </source>
</evidence>
<evidence type="ECO:0000256" key="12">
    <source>
        <dbReference type="ARBA" id="ARBA00074519"/>
    </source>
</evidence>
<dbReference type="InterPro" id="IPR024682">
    <property type="entry name" value="Npl4_Ub-like_dom"/>
</dbReference>
<dbReference type="FunFam" id="3.40.140.10:FF:000012">
    <property type="entry name" value="nuclear protein localization protein 4 homolog"/>
    <property type="match status" value="1"/>
</dbReference>
<dbReference type="GO" id="GO:0006511">
    <property type="term" value="P:ubiquitin-dependent protein catabolic process"/>
    <property type="evidence" value="ECO:0007669"/>
    <property type="project" value="InterPro"/>
</dbReference>
<dbReference type="Gene3D" id="3.40.140.10">
    <property type="entry name" value="Cytidine Deaminase, domain 2"/>
    <property type="match status" value="1"/>
</dbReference>
<dbReference type="GO" id="GO:0019843">
    <property type="term" value="F:rRNA binding"/>
    <property type="evidence" value="ECO:0007669"/>
    <property type="project" value="UniProtKB-KW"/>
</dbReference>
<dbReference type="GO" id="GO:0031625">
    <property type="term" value="F:ubiquitin protein ligase binding"/>
    <property type="evidence" value="ECO:0007669"/>
    <property type="project" value="TreeGrafter"/>
</dbReference>
<dbReference type="GO" id="GO:0005634">
    <property type="term" value="C:nucleus"/>
    <property type="evidence" value="ECO:0007669"/>
    <property type="project" value="TreeGrafter"/>
</dbReference>
<reference evidence="16 17" key="1">
    <citation type="submission" date="2024-03" db="EMBL/GenBank/DDBJ databases">
        <title>Adaptation during the transition from Ophiocordyceps entomopathogen to insect associate is accompanied by gene loss and intensified selection.</title>
        <authorList>
            <person name="Ward C.M."/>
            <person name="Onetto C.A."/>
            <person name="Borneman A.R."/>
        </authorList>
    </citation>
    <scope>NUCLEOTIDE SEQUENCE [LARGE SCALE GENOMIC DNA]</scope>
    <source>
        <strain evidence="16">AWRI1</strain>
        <tissue evidence="16">Single Adult Female</tissue>
    </source>
</reference>
<evidence type="ECO:0000256" key="11">
    <source>
        <dbReference type="ARBA" id="ARBA00060618"/>
    </source>
</evidence>
<name>A0AAN9Y6K5_9HEMI</name>
<evidence type="ECO:0000256" key="7">
    <source>
        <dbReference type="ARBA" id="ARBA00022884"/>
    </source>
</evidence>
<comment type="caution">
    <text evidence="16">The sequence shown here is derived from an EMBL/GenBank/DDBJ whole genome shotgun (WGS) entry which is preliminary data.</text>
</comment>
<dbReference type="InterPro" id="IPR001876">
    <property type="entry name" value="Znf_RanBP2"/>
</dbReference>
<dbReference type="Pfam" id="PF11543">
    <property type="entry name" value="UN_NPL4"/>
    <property type="match status" value="1"/>
</dbReference>
<keyword evidence="8" id="KW-0689">Ribosomal protein</keyword>
<dbReference type="InterPro" id="IPR029071">
    <property type="entry name" value="Ubiquitin-like_domsf"/>
</dbReference>
<keyword evidence="7" id="KW-0694">RNA-binding</keyword>
<dbReference type="CDD" id="cd08061">
    <property type="entry name" value="MPN_NPL4"/>
    <property type="match status" value="1"/>
</dbReference>
<dbReference type="Gene3D" id="3.10.20.90">
    <property type="entry name" value="Phosphatidylinositol 3-kinase Catalytic Subunit, Chain A, domain 1"/>
    <property type="match status" value="1"/>
</dbReference>
<dbReference type="PANTHER" id="PTHR12710">
    <property type="entry name" value="NUCLEAR PROTEIN LOCALIZATION 4"/>
    <property type="match status" value="1"/>
</dbReference>
<dbReference type="GO" id="GO:0006412">
    <property type="term" value="P:translation"/>
    <property type="evidence" value="ECO:0007669"/>
    <property type="project" value="InterPro"/>
</dbReference>
<dbReference type="GO" id="GO:0015935">
    <property type="term" value="C:small ribosomal subunit"/>
    <property type="evidence" value="ECO:0007669"/>
    <property type="project" value="InterPro"/>
</dbReference>
<dbReference type="Pfam" id="PF05020">
    <property type="entry name" value="zf-NPL4"/>
    <property type="match status" value="1"/>
</dbReference>
<comment type="similarity">
    <text evidence="1">Belongs to the universal ribosomal protein uS4 family.</text>
</comment>
<evidence type="ECO:0000256" key="1">
    <source>
        <dbReference type="ARBA" id="ARBA00007465"/>
    </source>
</evidence>
<dbReference type="AlphaFoldDB" id="A0AAN9Y6K5"/>
<dbReference type="SUPFAM" id="SSF55174">
    <property type="entry name" value="Alpha-L RNA-binding motif"/>
    <property type="match status" value="1"/>
</dbReference>
<feature type="domain" description="RanBP2-type" evidence="14">
    <location>
        <begin position="736"/>
        <end position="764"/>
    </location>
</feature>
<dbReference type="InterPro" id="IPR016563">
    <property type="entry name" value="Npl4"/>
</dbReference>
<evidence type="ECO:0000256" key="2">
    <source>
        <dbReference type="ARBA" id="ARBA00011025"/>
    </source>
</evidence>
<evidence type="ECO:0000313" key="16">
    <source>
        <dbReference type="EMBL" id="KAK7601803.1"/>
    </source>
</evidence>
<evidence type="ECO:0000256" key="13">
    <source>
        <dbReference type="PROSITE-ProRule" id="PRU00322"/>
    </source>
</evidence>
<dbReference type="Pfam" id="PF05021">
    <property type="entry name" value="NPL4"/>
    <property type="match status" value="1"/>
</dbReference>
<dbReference type="InterPro" id="IPR037518">
    <property type="entry name" value="MPN"/>
</dbReference>
<keyword evidence="8" id="KW-0687">Ribonucleoprotein</keyword>
<dbReference type="InterPro" id="IPR001912">
    <property type="entry name" value="Ribosomal_uS4_N"/>
</dbReference>
<comment type="similarity">
    <text evidence="2">Belongs to the NPL4 family.</text>
</comment>
<evidence type="ECO:0000259" key="14">
    <source>
        <dbReference type="PROSITE" id="PS50199"/>
    </source>
</evidence>
<organism evidence="16 17">
    <name type="scientific">Parthenolecanium corni</name>
    <dbReference type="NCBI Taxonomy" id="536013"/>
    <lineage>
        <taxon>Eukaryota</taxon>
        <taxon>Metazoa</taxon>
        <taxon>Ecdysozoa</taxon>
        <taxon>Arthropoda</taxon>
        <taxon>Hexapoda</taxon>
        <taxon>Insecta</taxon>
        <taxon>Pterygota</taxon>
        <taxon>Neoptera</taxon>
        <taxon>Paraneoptera</taxon>
        <taxon>Hemiptera</taxon>
        <taxon>Sternorrhyncha</taxon>
        <taxon>Coccoidea</taxon>
        <taxon>Coccidae</taxon>
        <taxon>Parthenolecanium</taxon>
    </lineage>
</organism>
<dbReference type="Gene3D" id="2.30.30.380">
    <property type="entry name" value="Zn-finger domain of Sec23/24"/>
    <property type="match status" value="1"/>
</dbReference>
<dbReference type="PANTHER" id="PTHR12710:SF0">
    <property type="entry name" value="NUCLEAR PROTEIN LOCALIZATION PROTEIN 4 HOMOLOG"/>
    <property type="match status" value="1"/>
</dbReference>
<evidence type="ECO:0000256" key="4">
    <source>
        <dbReference type="ARBA" id="ARBA00022730"/>
    </source>
</evidence>